<dbReference type="InterPro" id="IPR051599">
    <property type="entry name" value="Cell_Envelope_Assoc"/>
</dbReference>
<sequence length="264" mass="29851">MSFLFLSKLLPLFIYPLGFSCILLLVALWFCFKRSRWTFIPVLLAFIVLMTASNVQFSNSLVTSLERQYLPQEKTPQADAIVVLGGATRNDESPRIMPDMSERGDRLLYGVKLYKDGAAPYILLTGGRIEWYGGESSEAESMATIMEIMGVPRDAMLLESRSLTTYENALYSKEILDRRNLKKILLVTSAAHMPRSMAIFKKQGIDAIPAPADFLVSDRNLIESKTSAQSRIISLFPNPESLDRTTQILKEYIGTFIYRLKGWL</sequence>
<protein>
    <submittedName>
        <fullName evidence="3">YdcF family protein</fullName>
    </submittedName>
</protein>
<comment type="caution">
    <text evidence="3">The sequence shown here is derived from an EMBL/GenBank/DDBJ whole genome shotgun (WGS) entry which is preliminary data.</text>
</comment>
<keyword evidence="1" id="KW-0472">Membrane</keyword>
<evidence type="ECO:0000259" key="2">
    <source>
        <dbReference type="Pfam" id="PF02698"/>
    </source>
</evidence>
<reference evidence="3" key="1">
    <citation type="journal article" date="2021" name="Antonie Van Leeuwenhoek">
        <title>Draft genome and description of Waterburya agarophytonicola gen. nov. sp. nov. (Pleurocapsales, Cyanobacteria): a seaweed symbiont.</title>
        <authorList>
            <person name="Bonthond G."/>
            <person name="Shalygin S."/>
            <person name="Bayer T."/>
            <person name="Weinberger F."/>
        </authorList>
    </citation>
    <scope>NUCLEOTIDE SEQUENCE</scope>
    <source>
        <strain evidence="3">KI4</strain>
    </source>
</reference>
<dbReference type="InterPro" id="IPR014729">
    <property type="entry name" value="Rossmann-like_a/b/a_fold"/>
</dbReference>
<evidence type="ECO:0000256" key="1">
    <source>
        <dbReference type="SAM" id="Phobius"/>
    </source>
</evidence>
<dbReference type="GO" id="GO:0043164">
    <property type="term" value="P:Gram-negative-bacterium-type cell wall biogenesis"/>
    <property type="evidence" value="ECO:0007669"/>
    <property type="project" value="TreeGrafter"/>
</dbReference>
<organism evidence="3 4">
    <name type="scientific">Waterburya agarophytonicola KI4</name>
    <dbReference type="NCBI Taxonomy" id="2874699"/>
    <lineage>
        <taxon>Bacteria</taxon>
        <taxon>Bacillati</taxon>
        <taxon>Cyanobacteriota</taxon>
        <taxon>Cyanophyceae</taxon>
        <taxon>Pleurocapsales</taxon>
        <taxon>Hyellaceae</taxon>
        <taxon>Waterburya</taxon>
        <taxon>Waterburya agarophytonicola</taxon>
    </lineage>
</organism>
<gene>
    <name evidence="3" type="ORF">I4641_06865</name>
</gene>
<evidence type="ECO:0000313" key="4">
    <source>
        <dbReference type="Proteomes" id="UP000729733"/>
    </source>
</evidence>
<dbReference type="Proteomes" id="UP000729733">
    <property type="component" value="Unassembled WGS sequence"/>
</dbReference>
<dbReference type="RefSeq" id="WP_229639735.1">
    <property type="nucleotide sequence ID" value="NZ_JADWDC010000011.1"/>
</dbReference>
<keyword evidence="1" id="KW-0812">Transmembrane</keyword>
<dbReference type="EMBL" id="JADWDC010000011">
    <property type="protein sequence ID" value="MCC0176699.1"/>
    <property type="molecule type" value="Genomic_DNA"/>
</dbReference>
<dbReference type="Gene3D" id="3.40.50.620">
    <property type="entry name" value="HUPs"/>
    <property type="match status" value="1"/>
</dbReference>
<feature type="transmembrane region" description="Helical" evidence="1">
    <location>
        <begin position="39"/>
        <end position="57"/>
    </location>
</feature>
<feature type="transmembrane region" description="Helical" evidence="1">
    <location>
        <begin position="12"/>
        <end position="32"/>
    </location>
</feature>
<dbReference type="PANTHER" id="PTHR30336">
    <property type="entry name" value="INNER MEMBRANE PROTEIN, PROBABLE PERMEASE"/>
    <property type="match status" value="1"/>
</dbReference>
<dbReference type="CDD" id="cd06259">
    <property type="entry name" value="YdcF-like"/>
    <property type="match status" value="1"/>
</dbReference>
<accession>A0A964FGJ8</accession>
<dbReference type="GO" id="GO:0000270">
    <property type="term" value="P:peptidoglycan metabolic process"/>
    <property type="evidence" value="ECO:0007669"/>
    <property type="project" value="TreeGrafter"/>
</dbReference>
<dbReference type="AlphaFoldDB" id="A0A964FGJ8"/>
<name>A0A964FGJ8_9CYAN</name>
<proteinExistence type="predicted"/>
<dbReference type="InterPro" id="IPR003848">
    <property type="entry name" value="DUF218"/>
</dbReference>
<dbReference type="GO" id="GO:0005886">
    <property type="term" value="C:plasma membrane"/>
    <property type="evidence" value="ECO:0007669"/>
    <property type="project" value="TreeGrafter"/>
</dbReference>
<feature type="domain" description="DUF218" evidence="2">
    <location>
        <begin position="79"/>
        <end position="254"/>
    </location>
</feature>
<dbReference type="Pfam" id="PF02698">
    <property type="entry name" value="DUF218"/>
    <property type="match status" value="1"/>
</dbReference>
<dbReference type="PANTHER" id="PTHR30336:SF4">
    <property type="entry name" value="ENVELOPE BIOGENESIS FACTOR ELYC"/>
    <property type="match status" value="1"/>
</dbReference>
<evidence type="ECO:0000313" key="3">
    <source>
        <dbReference type="EMBL" id="MCC0176699.1"/>
    </source>
</evidence>
<keyword evidence="4" id="KW-1185">Reference proteome</keyword>
<keyword evidence="1" id="KW-1133">Transmembrane helix</keyword>